<evidence type="ECO:0000256" key="10">
    <source>
        <dbReference type="ARBA" id="ARBA00023242"/>
    </source>
</evidence>
<dbReference type="Pfam" id="PF22995">
    <property type="entry name" value="C2CH-3rd_BIRD-IDD"/>
    <property type="match status" value="1"/>
</dbReference>
<dbReference type="GO" id="GO:0000981">
    <property type="term" value="F:DNA-binding transcription factor activity, RNA polymerase II-specific"/>
    <property type="evidence" value="ECO:0007669"/>
    <property type="project" value="TreeGrafter"/>
</dbReference>
<evidence type="ECO:0000259" key="13">
    <source>
        <dbReference type="PROSITE" id="PS50157"/>
    </source>
</evidence>
<dbReference type="GO" id="GO:0000785">
    <property type="term" value="C:chromatin"/>
    <property type="evidence" value="ECO:0007669"/>
    <property type="project" value="TreeGrafter"/>
</dbReference>
<dbReference type="PROSITE" id="PS00028">
    <property type="entry name" value="ZINC_FINGER_C2H2_1"/>
    <property type="match status" value="6"/>
</dbReference>
<keyword evidence="7" id="KW-0805">Transcription regulation</keyword>
<dbReference type="InterPro" id="IPR036236">
    <property type="entry name" value="Znf_C2H2_sf"/>
</dbReference>
<dbReference type="Proteomes" id="UP000694383">
    <property type="component" value="Unplaced"/>
</dbReference>
<evidence type="ECO:0000256" key="11">
    <source>
        <dbReference type="PROSITE-ProRule" id="PRU00042"/>
    </source>
</evidence>
<dbReference type="Pfam" id="PF00096">
    <property type="entry name" value="zf-C2H2"/>
    <property type="match status" value="3"/>
</dbReference>
<keyword evidence="10" id="KW-0539">Nucleus</keyword>
<name>A0A8C7WTU4_9TELE</name>
<feature type="compositionally biased region" description="Polar residues" evidence="12">
    <location>
        <begin position="158"/>
        <end position="170"/>
    </location>
</feature>
<evidence type="ECO:0000256" key="1">
    <source>
        <dbReference type="ARBA" id="ARBA00004123"/>
    </source>
</evidence>
<dbReference type="GO" id="GO:0031519">
    <property type="term" value="C:PcG protein complex"/>
    <property type="evidence" value="ECO:0007669"/>
    <property type="project" value="TreeGrafter"/>
</dbReference>
<dbReference type="SMART" id="SM00355">
    <property type="entry name" value="ZnF_C2H2"/>
    <property type="match status" value="6"/>
</dbReference>
<dbReference type="FunFam" id="3.30.160.60:FF:001506">
    <property type="entry name" value="Zinc finger protein"/>
    <property type="match status" value="1"/>
</dbReference>
<dbReference type="GeneTree" id="ENSGT01150000286977"/>
<evidence type="ECO:0000256" key="5">
    <source>
        <dbReference type="ARBA" id="ARBA00022771"/>
    </source>
</evidence>
<evidence type="ECO:0000256" key="12">
    <source>
        <dbReference type="SAM" id="MobiDB-lite"/>
    </source>
</evidence>
<evidence type="ECO:0000256" key="3">
    <source>
        <dbReference type="ARBA" id="ARBA00022723"/>
    </source>
</evidence>
<feature type="domain" description="C2H2-type" evidence="13">
    <location>
        <begin position="296"/>
        <end position="323"/>
    </location>
</feature>
<dbReference type="FunFam" id="3.30.160.60:FF:001270">
    <property type="entry name" value="zinc finger protein 583 isoform X1"/>
    <property type="match status" value="1"/>
</dbReference>
<feature type="compositionally biased region" description="Basic and acidic residues" evidence="12">
    <location>
        <begin position="86"/>
        <end position="97"/>
    </location>
</feature>
<evidence type="ECO:0000256" key="2">
    <source>
        <dbReference type="ARBA" id="ARBA00006991"/>
    </source>
</evidence>
<dbReference type="InterPro" id="IPR055187">
    <property type="entry name" value="C2CH-3rd_BIRD-IDD"/>
</dbReference>
<dbReference type="FunFam" id="3.30.160.60:FF:002324">
    <property type="entry name" value="Uncharacterized protein"/>
    <property type="match status" value="2"/>
</dbReference>
<dbReference type="GO" id="GO:0005667">
    <property type="term" value="C:transcription regulator complex"/>
    <property type="evidence" value="ECO:0007669"/>
    <property type="project" value="TreeGrafter"/>
</dbReference>
<feature type="domain" description="C2H2-type" evidence="13">
    <location>
        <begin position="212"/>
        <end position="239"/>
    </location>
</feature>
<dbReference type="AlphaFoldDB" id="A0A8C7WTU4"/>
<dbReference type="GO" id="GO:0000978">
    <property type="term" value="F:RNA polymerase II cis-regulatory region sequence-specific DNA binding"/>
    <property type="evidence" value="ECO:0007669"/>
    <property type="project" value="TreeGrafter"/>
</dbReference>
<evidence type="ECO:0000313" key="14">
    <source>
        <dbReference type="Ensembl" id="ENSOSIP00000003292.1"/>
    </source>
</evidence>
<comment type="subcellular location">
    <subcellularLocation>
        <location evidence="1">Nucleus</location>
    </subcellularLocation>
</comment>
<feature type="domain" description="C2H2-type" evidence="13">
    <location>
        <begin position="184"/>
        <end position="211"/>
    </location>
</feature>
<keyword evidence="6" id="KW-0862">Zinc</keyword>
<dbReference type="Gene3D" id="3.30.160.60">
    <property type="entry name" value="Classic Zinc Finger"/>
    <property type="match status" value="6"/>
</dbReference>
<feature type="domain" description="C2H2-type" evidence="13">
    <location>
        <begin position="324"/>
        <end position="351"/>
    </location>
</feature>
<keyword evidence="9" id="KW-0804">Transcription</keyword>
<evidence type="ECO:0000256" key="6">
    <source>
        <dbReference type="ARBA" id="ARBA00022833"/>
    </source>
</evidence>
<evidence type="ECO:0000256" key="7">
    <source>
        <dbReference type="ARBA" id="ARBA00023015"/>
    </source>
</evidence>
<dbReference type="PROSITE" id="PS50157">
    <property type="entry name" value="ZINC_FINGER_C2H2_2"/>
    <property type="match status" value="6"/>
</dbReference>
<dbReference type="PANTHER" id="PTHR14003">
    <property type="entry name" value="TRANSCRIPTIONAL REPRESSOR PROTEIN YY"/>
    <property type="match status" value="1"/>
</dbReference>
<protein>
    <recommendedName>
        <fullName evidence="13">C2H2-type domain-containing protein</fullName>
    </recommendedName>
</protein>
<reference evidence="14" key="1">
    <citation type="submission" date="2025-08" db="UniProtKB">
        <authorList>
            <consortium name="Ensembl"/>
        </authorList>
    </citation>
    <scope>IDENTIFICATION</scope>
</reference>
<feature type="compositionally biased region" description="Polar residues" evidence="12">
    <location>
        <begin position="121"/>
        <end position="135"/>
    </location>
</feature>
<sequence>MIATVCTLKKQRKYYFLSLTGLDYKLLTEKALLIGGEKSGELCISQDEDQLHLKQETYTLMEIPTYEEDEKSEADLNNQQSFNLTDSHDGGNQHEESTSTTDEETDPHNREQRKKRDRNHVQSVDSSHMSESQCDTDVRKNPKKTKLGKSSKEERLSSIKSGKNSRIITNPSDYMETGSIERCYICKECGESFCNISQFRIHIGIHAEDKRFSCKECEKSFSRRSNLKRHMRTHTGEKPFSCKECKKSFSQIHHLKTHMRTHTGEKPFSCKQCTKRFSRTSDLKTHMRTHTGEKPFSCKECKKSFRDLFHLNKHMRTHTGEKPFSCKDCKKSFNQIPHLKTHMRIHTGEKPFSCKECKKTFRHKTVFYKRNSSVSQKNLMFENKFLILKTSGVNPQFSNELHSNLNFHFMYTEPQADGLHTILMQ</sequence>
<keyword evidence="5 11" id="KW-0863">Zinc-finger</keyword>
<feature type="domain" description="C2H2-type" evidence="13">
    <location>
        <begin position="268"/>
        <end position="295"/>
    </location>
</feature>
<comment type="similarity">
    <text evidence="2">Belongs to the krueppel C2H2-type zinc-finger protein family.</text>
</comment>
<evidence type="ECO:0000256" key="8">
    <source>
        <dbReference type="ARBA" id="ARBA00023125"/>
    </source>
</evidence>
<keyword evidence="3" id="KW-0479">Metal-binding</keyword>
<evidence type="ECO:0000313" key="15">
    <source>
        <dbReference type="Proteomes" id="UP000694383"/>
    </source>
</evidence>
<reference evidence="14" key="2">
    <citation type="submission" date="2025-09" db="UniProtKB">
        <authorList>
            <consortium name="Ensembl"/>
        </authorList>
    </citation>
    <scope>IDENTIFICATION</scope>
</reference>
<keyword evidence="15" id="KW-1185">Reference proteome</keyword>
<organism evidence="14 15">
    <name type="scientific">Oryzias sinensis</name>
    <name type="common">Chinese medaka</name>
    <dbReference type="NCBI Taxonomy" id="183150"/>
    <lineage>
        <taxon>Eukaryota</taxon>
        <taxon>Metazoa</taxon>
        <taxon>Chordata</taxon>
        <taxon>Craniata</taxon>
        <taxon>Vertebrata</taxon>
        <taxon>Euteleostomi</taxon>
        <taxon>Actinopterygii</taxon>
        <taxon>Neopterygii</taxon>
        <taxon>Teleostei</taxon>
        <taxon>Neoteleostei</taxon>
        <taxon>Acanthomorphata</taxon>
        <taxon>Ovalentaria</taxon>
        <taxon>Atherinomorphae</taxon>
        <taxon>Beloniformes</taxon>
        <taxon>Adrianichthyidae</taxon>
        <taxon>Oryziinae</taxon>
        <taxon>Oryzias</taxon>
    </lineage>
</organism>
<dbReference type="SUPFAM" id="SSF57667">
    <property type="entry name" value="beta-beta-alpha zinc fingers"/>
    <property type="match status" value="4"/>
</dbReference>
<dbReference type="FunFam" id="3.30.160.60:FF:000912">
    <property type="entry name" value="Zinc finger protein 660"/>
    <property type="match status" value="1"/>
</dbReference>
<evidence type="ECO:0000256" key="9">
    <source>
        <dbReference type="ARBA" id="ARBA00023163"/>
    </source>
</evidence>
<keyword evidence="8" id="KW-0238">DNA-binding</keyword>
<dbReference type="GO" id="GO:0008270">
    <property type="term" value="F:zinc ion binding"/>
    <property type="evidence" value="ECO:0007669"/>
    <property type="project" value="UniProtKB-KW"/>
</dbReference>
<keyword evidence="4" id="KW-0677">Repeat</keyword>
<dbReference type="Pfam" id="PF13465">
    <property type="entry name" value="zf-H2C2_2"/>
    <property type="match status" value="1"/>
</dbReference>
<feature type="region of interest" description="Disordered" evidence="12">
    <location>
        <begin position="81"/>
        <end position="170"/>
    </location>
</feature>
<dbReference type="PANTHER" id="PTHR14003:SF23">
    <property type="entry name" value="ZINC FINGER PROTEIN 143"/>
    <property type="match status" value="1"/>
</dbReference>
<accession>A0A8C7WTU4</accession>
<evidence type="ECO:0000256" key="4">
    <source>
        <dbReference type="ARBA" id="ARBA00022737"/>
    </source>
</evidence>
<proteinExistence type="inferred from homology"/>
<dbReference type="InterPro" id="IPR013087">
    <property type="entry name" value="Znf_C2H2_type"/>
</dbReference>
<feature type="domain" description="C2H2-type" evidence="13">
    <location>
        <begin position="240"/>
        <end position="267"/>
    </location>
</feature>
<dbReference type="Ensembl" id="ENSOSIT00000003537.1">
    <property type="protein sequence ID" value="ENSOSIP00000003292.1"/>
    <property type="gene ID" value="ENSOSIG00000002162.1"/>
</dbReference>